<evidence type="ECO:0000313" key="2">
    <source>
        <dbReference type="EMBL" id="SOE80678.1"/>
    </source>
</evidence>
<dbReference type="AlphaFoldDB" id="A0A7Z7I7F1"/>
<comment type="caution">
    <text evidence="2">The sequence shown here is derived from an EMBL/GenBank/DDBJ whole genome shotgun (WGS) entry which is preliminary data.</text>
</comment>
<dbReference type="RefSeq" id="WP_143753617.1">
    <property type="nucleotide sequence ID" value="NZ_OCSU01000002.1"/>
</dbReference>
<sequence length="155" mass="16777">MRQSIATPNIPPDDTDVDVSAALPTATTDTVARRTAAPPPVSRTTQPDNAGTRTATSIAAYLRDTETPEEVSTPNIADKRVKRTIDRGLVAVVPPNVLRHTIRLRALSLANRFCVFHTKLDKDFAASWTGFSHEAGHGFHGKLDSDFAPSWTVSS</sequence>
<feature type="region of interest" description="Disordered" evidence="1">
    <location>
        <begin position="24"/>
        <end position="54"/>
    </location>
</feature>
<name>A0A7Z7I7F1_9BURK</name>
<protein>
    <submittedName>
        <fullName evidence="2">Uncharacterized protein</fullName>
    </submittedName>
</protein>
<dbReference type="EMBL" id="OCSU01000002">
    <property type="protein sequence ID" value="SOE80678.1"/>
    <property type="molecule type" value="Genomic_DNA"/>
</dbReference>
<proteinExistence type="predicted"/>
<evidence type="ECO:0000313" key="3">
    <source>
        <dbReference type="Proteomes" id="UP000219522"/>
    </source>
</evidence>
<gene>
    <name evidence="2" type="ORF">SAMN05446927_3920</name>
</gene>
<dbReference type="Proteomes" id="UP000219522">
    <property type="component" value="Unassembled WGS sequence"/>
</dbReference>
<evidence type="ECO:0000256" key="1">
    <source>
        <dbReference type="SAM" id="MobiDB-lite"/>
    </source>
</evidence>
<reference evidence="2 3" key="1">
    <citation type="submission" date="2017-09" db="EMBL/GenBank/DDBJ databases">
        <authorList>
            <person name="Varghese N."/>
            <person name="Submissions S."/>
        </authorList>
    </citation>
    <scope>NUCLEOTIDE SEQUENCE [LARGE SCALE GENOMIC DNA]</scope>
    <source>
        <strain evidence="2 3">OK806</strain>
    </source>
</reference>
<organism evidence="2 3">
    <name type="scientific">Caballeronia arationis</name>
    <dbReference type="NCBI Taxonomy" id="1777142"/>
    <lineage>
        <taxon>Bacteria</taxon>
        <taxon>Pseudomonadati</taxon>
        <taxon>Pseudomonadota</taxon>
        <taxon>Betaproteobacteria</taxon>
        <taxon>Burkholderiales</taxon>
        <taxon>Burkholderiaceae</taxon>
        <taxon>Caballeronia</taxon>
    </lineage>
</organism>
<keyword evidence="3" id="KW-1185">Reference proteome</keyword>
<feature type="compositionally biased region" description="Low complexity" evidence="1">
    <location>
        <begin position="24"/>
        <end position="36"/>
    </location>
</feature>
<accession>A0A7Z7I7F1</accession>